<feature type="domain" description="AAA+ ATPase" evidence="13">
    <location>
        <begin position="37"/>
        <end position="179"/>
    </location>
</feature>
<feature type="region of interest" description="Disordered" evidence="12">
    <location>
        <begin position="364"/>
        <end position="640"/>
    </location>
</feature>
<dbReference type="EMBL" id="BAABLX010000007">
    <property type="protein sequence ID" value="GAA4935453.1"/>
    <property type="molecule type" value="Genomic_DNA"/>
</dbReference>
<dbReference type="Pfam" id="PF13177">
    <property type="entry name" value="DNA_pol3_delta2"/>
    <property type="match status" value="1"/>
</dbReference>
<dbReference type="InterPro" id="IPR050238">
    <property type="entry name" value="DNA_Rep/Repair_Clamp_Loader"/>
</dbReference>
<dbReference type="GO" id="GO:0003677">
    <property type="term" value="F:DNA binding"/>
    <property type="evidence" value="ECO:0007669"/>
    <property type="project" value="InterPro"/>
</dbReference>
<dbReference type="PANTHER" id="PTHR11669">
    <property type="entry name" value="REPLICATION FACTOR C / DNA POLYMERASE III GAMMA-TAU SUBUNIT"/>
    <property type="match status" value="1"/>
</dbReference>
<dbReference type="GO" id="GO:0046872">
    <property type="term" value="F:metal ion binding"/>
    <property type="evidence" value="ECO:0007669"/>
    <property type="project" value="UniProtKB-KW"/>
</dbReference>
<dbReference type="Gene3D" id="1.20.272.10">
    <property type="match status" value="1"/>
</dbReference>
<dbReference type="GO" id="GO:0005524">
    <property type="term" value="F:ATP binding"/>
    <property type="evidence" value="ECO:0007669"/>
    <property type="project" value="UniProtKB-KW"/>
</dbReference>
<feature type="compositionally biased region" description="Low complexity" evidence="12">
    <location>
        <begin position="398"/>
        <end position="455"/>
    </location>
</feature>
<feature type="compositionally biased region" description="Polar residues" evidence="12">
    <location>
        <begin position="622"/>
        <end position="640"/>
    </location>
</feature>
<dbReference type="EC" id="2.7.7.7" evidence="2"/>
<evidence type="ECO:0000256" key="4">
    <source>
        <dbReference type="ARBA" id="ARBA00022695"/>
    </source>
</evidence>
<dbReference type="InterPro" id="IPR003593">
    <property type="entry name" value="AAA+_ATPase"/>
</dbReference>
<gene>
    <name evidence="14" type="primary">dnaX</name>
    <name evidence="14" type="ORF">GCM10025791_11180</name>
</gene>
<keyword evidence="4" id="KW-0548">Nucleotidyltransferase</keyword>
<dbReference type="Pfam" id="PF12169">
    <property type="entry name" value="DNA_pol3_gamma3"/>
    <property type="match status" value="1"/>
</dbReference>
<dbReference type="InterPro" id="IPR008921">
    <property type="entry name" value="DNA_pol3_clamp-load_cplx_C"/>
</dbReference>
<dbReference type="CDD" id="cd00009">
    <property type="entry name" value="AAA"/>
    <property type="match status" value="1"/>
</dbReference>
<keyword evidence="6" id="KW-0479">Metal-binding</keyword>
<dbReference type="FunFam" id="1.10.8.60:FF:000013">
    <property type="entry name" value="DNA polymerase III subunit gamma/tau"/>
    <property type="match status" value="1"/>
</dbReference>
<dbReference type="NCBIfam" id="NF005942">
    <property type="entry name" value="PRK07994.1"/>
    <property type="match status" value="1"/>
</dbReference>
<keyword evidence="5" id="KW-0235">DNA replication</keyword>
<dbReference type="NCBIfam" id="NF004046">
    <property type="entry name" value="PRK05563.1"/>
    <property type="match status" value="1"/>
</dbReference>
<evidence type="ECO:0000256" key="12">
    <source>
        <dbReference type="SAM" id="MobiDB-lite"/>
    </source>
</evidence>
<dbReference type="InterPro" id="IPR038249">
    <property type="entry name" value="PolIII_tau_V_sf"/>
</dbReference>
<dbReference type="GO" id="GO:0006261">
    <property type="term" value="P:DNA-templated DNA replication"/>
    <property type="evidence" value="ECO:0007669"/>
    <property type="project" value="TreeGrafter"/>
</dbReference>
<dbReference type="Gene3D" id="3.30.300.150">
    <property type="entry name" value="DNA polymerase III, tau subunit, domain V"/>
    <property type="match status" value="1"/>
</dbReference>
<evidence type="ECO:0000256" key="7">
    <source>
        <dbReference type="ARBA" id="ARBA00022741"/>
    </source>
</evidence>
<dbReference type="Gene3D" id="3.40.50.300">
    <property type="entry name" value="P-loop containing nucleotide triphosphate hydrolases"/>
    <property type="match status" value="1"/>
</dbReference>
<dbReference type="RefSeq" id="WP_345418350.1">
    <property type="nucleotide sequence ID" value="NZ_AP031496.1"/>
</dbReference>
<keyword evidence="15" id="KW-1185">Reference proteome</keyword>
<dbReference type="Gene3D" id="1.10.8.60">
    <property type="match status" value="1"/>
</dbReference>
<keyword evidence="8" id="KW-0862">Zinc</keyword>
<dbReference type="SUPFAM" id="SSF52540">
    <property type="entry name" value="P-loop containing nucleoside triphosphate hydrolases"/>
    <property type="match status" value="1"/>
</dbReference>
<evidence type="ECO:0000256" key="2">
    <source>
        <dbReference type="ARBA" id="ARBA00012417"/>
    </source>
</evidence>
<dbReference type="InterPro" id="IPR045085">
    <property type="entry name" value="HLD_clamp_pol_III_gamma_tau"/>
</dbReference>
<keyword evidence="7" id="KW-0547">Nucleotide-binding</keyword>
<evidence type="ECO:0000256" key="6">
    <source>
        <dbReference type="ARBA" id="ARBA00022723"/>
    </source>
</evidence>
<keyword evidence="9" id="KW-0067">ATP-binding</keyword>
<feature type="compositionally biased region" description="Basic and acidic residues" evidence="12">
    <location>
        <begin position="374"/>
        <end position="391"/>
    </location>
</feature>
<evidence type="ECO:0000256" key="1">
    <source>
        <dbReference type="ARBA" id="ARBA00006360"/>
    </source>
</evidence>
<dbReference type="Proteomes" id="UP001409585">
    <property type="component" value="Unassembled WGS sequence"/>
</dbReference>
<comment type="similarity">
    <text evidence="1">Belongs to the DnaX/STICHEL family.</text>
</comment>
<dbReference type="GO" id="GO:0003887">
    <property type="term" value="F:DNA-directed DNA polymerase activity"/>
    <property type="evidence" value="ECO:0007669"/>
    <property type="project" value="UniProtKB-KW"/>
</dbReference>
<evidence type="ECO:0000256" key="3">
    <source>
        <dbReference type="ARBA" id="ARBA00022679"/>
    </source>
</evidence>
<organism evidence="14 15">
    <name type="scientific">Halioxenophilus aromaticivorans</name>
    <dbReference type="NCBI Taxonomy" id="1306992"/>
    <lineage>
        <taxon>Bacteria</taxon>
        <taxon>Pseudomonadati</taxon>
        <taxon>Pseudomonadota</taxon>
        <taxon>Gammaproteobacteria</taxon>
        <taxon>Alteromonadales</taxon>
        <taxon>Alteromonadaceae</taxon>
        <taxon>Halioxenophilus</taxon>
    </lineage>
</organism>
<dbReference type="InterPro" id="IPR027417">
    <property type="entry name" value="P-loop_NTPase"/>
</dbReference>
<dbReference type="NCBIfam" id="TIGR02397">
    <property type="entry name" value="dnaX_nterm"/>
    <property type="match status" value="1"/>
</dbReference>
<proteinExistence type="inferred from homology"/>
<evidence type="ECO:0000256" key="5">
    <source>
        <dbReference type="ARBA" id="ARBA00022705"/>
    </source>
</evidence>
<sequence length="806" mass="86244">MSYQVLARKWRPRNFHEMVGQEHVLTALVNALDHNRLHHAYLFTGTRGVGKTTIARIFAKCLNCESGISSNPCGTCSSCVEIAEGRFVDLIEVDAASRTKVEDTRELLDNVQYAPTRGRFKVYLIDEVHMLSGHSFNALLKTLEEPPPHVKFLLATTDPQKLPVTILSRCLQFHLKNMSQERIVGYLSHVLGQEDFSFEEPALWQLARAADGSMRDALSLTDQAIAFGNGQVNEAQVSTMLGTIDQAFIHGILTALAELNGKQVLAAVAAMSEQSPDYAGALADIIGVLHRVALAQTVPDALDNSLGDKEQVARLAQTIASEDVQLFYQIALHGRKDLAISPDPRAGFEMTLLRMLAFKPQGVTELPTQPLPDSSKESSEAGTKQKAEQKAEPPSQPPVATTPTQDTPQPTQASAPAPLTAPVAPAEPAVSPQNPVQQPMPAQSAPTQPASAPPAMEVPPAIEPPADHPQSNAAPEPASAGIPAEAPNSPPASAAQVAAAPSEPNAPTVAAQLDEPQPLELRPAEPRPAEPRPAEPRPAEPQPVEAEPAQTSSVSAAVTAAAQPSPPQIQPGYEASPPVASEDEYFAGAGGMAHLSDLAEPEVPARRDEPVSQESAAPPGVQQPSEVQKPQATMPSPASQLAQVLDAPATRQPAVAKPRRAAPEPADPKQEYEIIPLAQFCPDNWLALYPQLKVTGVLQSTVSNSVFTGREGDTLHFDLQQANATLYSEEHQQRFADILSEYFSQPLAVSIRLTQVSAETPAAQSIRLKVERHAHAVALVQGDPLVQRLVQDFAAEVDPEKIEPTL</sequence>
<dbReference type="InterPro" id="IPR022754">
    <property type="entry name" value="DNA_pol_III_gamma-3"/>
</dbReference>
<dbReference type="FunFam" id="3.40.50.300:FF:000014">
    <property type="entry name" value="DNA polymerase III subunit gamma/tau"/>
    <property type="match status" value="1"/>
</dbReference>
<dbReference type="Pfam" id="PF12170">
    <property type="entry name" value="DNA_pol3_tau_5"/>
    <property type="match status" value="1"/>
</dbReference>
<feature type="compositionally biased region" description="Low complexity" evidence="12">
    <location>
        <begin position="542"/>
        <end position="563"/>
    </location>
</feature>
<comment type="catalytic activity">
    <reaction evidence="11">
        <text>DNA(n) + a 2'-deoxyribonucleoside 5'-triphosphate = DNA(n+1) + diphosphate</text>
        <dbReference type="Rhea" id="RHEA:22508"/>
        <dbReference type="Rhea" id="RHEA-COMP:17339"/>
        <dbReference type="Rhea" id="RHEA-COMP:17340"/>
        <dbReference type="ChEBI" id="CHEBI:33019"/>
        <dbReference type="ChEBI" id="CHEBI:61560"/>
        <dbReference type="ChEBI" id="CHEBI:173112"/>
        <dbReference type="EC" id="2.7.7.7"/>
    </reaction>
</comment>
<dbReference type="SMART" id="SM00382">
    <property type="entry name" value="AAA"/>
    <property type="match status" value="1"/>
</dbReference>
<dbReference type="GO" id="GO:0009360">
    <property type="term" value="C:DNA polymerase III complex"/>
    <property type="evidence" value="ECO:0007669"/>
    <property type="project" value="InterPro"/>
</dbReference>
<evidence type="ECO:0000259" key="13">
    <source>
        <dbReference type="SMART" id="SM00382"/>
    </source>
</evidence>
<dbReference type="AlphaFoldDB" id="A0AAV3U031"/>
<dbReference type="SUPFAM" id="SSF48019">
    <property type="entry name" value="post-AAA+ oligomerization domain-like"/>
    <property type="match status" value="1"/>
</dbReference>
<evidence type="ECO:0000313" key="15">
    <source>
        <dbReference type="Proteomes" id="UP001409585"/>
    </source>
</evidence>
<feature type="region of interest" description="Disordered" evidence="12">
    <location>
        <begin position="649"/>
        <end position="668"/>
    </location>
</feature>
<dbReference type="CDD" id="cd18137">
    <property type="entry name" value="HLD_clamp_pol_III_gamma_tau"/>
    <property type="match status" value="1"/>
</dbReference>
<feature type="compositionally biased region" description="Low complexity" evidence="12">
    <location>
        <begin position="483"/>
        <end position="506"/>
    </location>
</feature>
<reference evidence="15" key="1">
    <citation type="journal article" date="2019" name="Int. J. Syst. Evol. Microbiol.">
        <title>The Global Catalogue of Microorganisms (GCM) 10K type strain sequencing project: providing services to taxonomists for standard genome sequencing and annotation.</title>
        <authorList>
            <consortium name="The Broad Institute Genomics Platform"/>
            <consortium name="The Broad Institute Genome Sequencing Center for Infectious Disease"/>
            <person name="Wu L."/>
            <person name="Ma J."/>
        </authorList>
    </citation>
    <scope>NUCLEOTIDE SEQUENCE [LARGE SCALE GENOMIC DNA]</scope>
    <source>
        <strain evidence="15">JCM 19134</strain>
    </source>
</reference>
<dbReference type="InterPro" id="IPR021029">
    <property type="entry name" value="DNA_pol_III_tau_dom-5"/>
</dbReference>
<feature type="compositionally biased region" description="Basic and acidic residues" evidence="12">
    <location>
        <begin position="522"/>
        <end position="538"/>
    </location>
</feature>
<evidence type="ECO:0000256" key="10">
    <source>
        <dbReference type="ARBA" id="ARBA00022932"/>
    </source>
</evidence>
<dbReference type="FunFam" id="1.20.272.10:FF:000003">
    <property type="entry name" value="DNA polymerase III subunit gamma/tau"/>
    <property type="match status" value="1"/>
</dbReference>
<keyword evidence="10" id="KW-0239">DNA-directed DNA polymerase</keyword>
<accession>A0AAV3U031</accession>
<evidence type="ECO:0000256" key="9">
    <source>
        <dbReference type="ARBA" id="ARBA00022840"/>
    </source>
</evidence>
<evidence type="ECO:0000256" key="11">
    <source>
        <dbReference type="ARBA" id="ARBA00049244"/>
    </source>
</evidence>
<evidence type="ECO:0000313" key="14">
    <source>
        <dbReference type="EMBL" id="GAA4935453.1"/>
    </source>
</evidence>
<dbReference type="InterPro" id="IPR012763">
    <property type="entry name" value="DNA_pol_III_sug/sutau_N"/>
</dbReference>
<name>A0AAV3U031_9ALTE</name>
<keyword evidence="3" id="KW-0808">Transferase</keyword>
<evidence type="ECO:0000256" key="8">
    <source>
        <dbReference type="ARBA" id="ARBA00022833"/>
    </source>
</evidence>
<dbReference type="PANTHER" id="PTHR11669:SF0">
    <property type="entry name" value="PROTEIN STICHEL-LIKE 2"/>
    <property type="match status" value="1"/>
</dbReference>
<protein>
    <recommendedName>
        <fullName evidence="2">DNA-directed DNA polymerase</fullName>
        <ecNumber evidence="2">2.7.7.7</ecNumber>
    </recommendedName>
</protein>
<dbReference type="Pfam" id="PF22608">
    <property type="entry name" value="DNAX_ATPase_lid"/>
    <property type="match status" value="1"/>
</dbReference>
<comment type="caution">
    <text evidence="14">The sequence shown here is derived from an EMBL/GenBank/DDBJ whole genome shotgun (WGS) entry which is preliminary data.</text>
</comment>